<evidence type="ECO:0000256" key="1">
    <source>
        <dbReference type="ARBA" id="ARBA00004496"/>
    </source>
</evidence>
<evidence type="ECO:0000256" key="3">
    <source>
        <dbReference type="ARBA" id="ARBA00013347"/>
    </source>
</evidence>
<accession>A0AAF3E9L2</accession>
<dbReference type="SMART" id="SM00320">
    <property type="entry name" value="WD40"/>
    <property type="match status" value="6"/>
</dbReference>
<dbReference type="Gene3D" id="2.130.10.10">
    <property type="entry name" value="YVTN repeat-like/Quinoprotein amine dehydrogenase"/>
    <property type="match status" value="2"/>
</dbReference>
<keyword evidence="5 9" id="KW-0853">WD repeat</keyword>
<dbReference type="PROSITE" id="PS50294">
    <property type="entry name" value="WD_REPEATS_REGION"/>
    <property type="match status" value="1"/>
</dbReference>
<feature type="repeat" description="WD" evidence="9">
    <location>
        <begin position="667"/>
        <end position="708"/>
    </location>
</feature>
<dbReference type="InterPro" id="IPR015943">
    <property type="entry name" value="WD40/YVTN_repeat-like_dom_sf"/>
</dbReference>
<evidence type="ECO:0000313" key="13">
    <source>
        <dbReference type="WBParaSite" id="MBELARI_LOCUS10609"/>
    </source>
</evidence>
<feature type="region of interest" description="Disordered" evidence="10">
    <location>
        <begin position="920"/>
        <end position="1011"/>
    </location>
</feature>
<dbReference type="InterPro" id="IPR015505">
    <property type="entry name" value="Coronin"/>
</dbReference>
<keyword evidence="6" id="KW-0677">Repeat</keyword>
<dbReference type="InterPro" id="IPR011047">
    <property type="entry name" value="Quinoprotein_ADH-like_sf"/>
</dbReference>
<dbReference type="InterPro" id="IPR015048">
    <property type="entry name" value="DUF1899"/>
</dbReference>
<evidence type="ECO:0000256" key="8">
    <source>
        <dbReference type="ARBA" id="ARBA00024838"/>
    </source>
</evidence>
<dbReference type="SMART" id="SM01166">
    <property type="entry name" value="DUF1899"/>
    <property type="match status" value="2"/>
</dbReference>
<dbReference type="GO" id="GO:0005737">
    <property type="term" value="C:cytoplasm"/>
    <property type="evidence" value="ECO:0007669"/>
    <property type="project" value="UniProtKB-SubCell"/>
</dbReference>
<dbReference type="InterPro" id="IPR024977">
    <property type="entry name" value="Apc4-like_WD40_dom"/>
</dbReference>
<evidence type="ECO:0000256" key="9">
    <source>
        <dbReference type="PROSITE-ProRule" id="PRU00221"/>
    </source>
</evidence>
<comment type="function">
    <text evidence="8">F-actin regulator involved in anterograde Golgi to endosome transport: upon ubiquitination via 'Lys-33'-linked ubiquitin chains by the BCR(KLHL20) E3 ubiquitin ligase complex, interacts with EPS15 and localizes to the trans-Golgi network, where it promotes actin polymerization, thereby facilitating post-Golgi trafficking. May play a role in the maintenance of the Golgi apparatus morphology.</text>
</comment>
<keyword evidence="7" id="KW-0009">Actin-binding</keyword>
<dbReference type="Pfam" id="PF12894">
    <property type="entry name" value="ANAPC4_WD40"/>
    <property type="match status" value="1"/>
</dbReference>
<sequence>MAWRFKPSKYKNTTPKVPKKEDTIFDLPIGALSVTNNGVQCSATHIVFCIKGEGGKLGVVPAEAKGRRLHKDLSVICAHSDQVDDFSFFPFHNQLLATCSRDEPVKLWRVGEEGSNPILEASMELGSGQLLGSLSPHSTASGLVAYTSTESTIVVDWEKQAVSYELNGLVTQGLSCGWSEDGKLLAASSDKGRMGSIWDPRAGKDPIQELKLHQGMGREARILFAGQRIVSSGFSNKRVQEIRVFDHGKWDAPVHLEEFTATTGLLIPIYDPDTQLVFLAGKGTNKLFISELQERQPVLSKVYEMTLSEQLLGACLGTKNGLNVMNGEVATFYELSSSSLIPFPCIVPRRSYREFHADLFPDTRGDVAGCSAERWKNGSDEQPGTISLAPKNYIPSAATNCETPKAAPAQQVAKPMPTPRLNEPTHAPVENNGRTNIKIASNESPKKVDSDSRDPSPNSEKENIKAANIPKKEVEKPVIKLRESKPGTPAKTSNIRASVLGTMVSRFRHVEVLAGLKANGIFTNLRDINTRPPLESSSTCVSNSFAAVPLVSVAGTFLILDLENPCKLKDGIPDAIYNKAYVTDLQWNPFNENELACGTDTGLINIWRLSKEDENRSEMSPARVLIVKEKVTCLRYHPLASDLLAVALSDGSISLWNTEKGTCERQVQAHDGGILSITWSADGKRLASIGKDLMLRIWSLQTEAVLLQEKNCLESGKAGRVAFVCEDRGILVVGFTKGASRQAWMYDSNNLDSVYTHQLESGVQPLIPHYDFDSSVLFLTGKGDRTVQMFEISWDSPYFLPLASFTQPSGHQAVAYHNKSICNVMEIEFQKGWRLTEKSLESLIFRVPRIKKDIFQSDLFPDAIVTWEPVMGAQEWLSGNESPPKYRSLCPSGITAKAVIPKPQPAPVAKVGPKVLDVVQETTSTEGKEEPSMTAPSPSNGVHNDNLGKKSTRDQIAEHQYNVPKKAPLAVMDDEEVKREVEASWSHKIDVDHALEQDQMEGVAEEEWIDE</sequence>
<feature type="compositionally biased region" description="Basic and acidic residues" evidence="10">
    <location>
        <begin position="444"/>
        <end position="485"/>
    </location>
</feature>
<proteinExistence type="inferred from homology"/>
<reference evidence="13" key="1">
    <citation type="submission" date="2024-02" db="UniProtKB">
        <authorList>
            <consortium name="WormBaseParasite"/>
        </authorList>
    </citation>
    <scope>IDENTIFICATION</scope>
</reference>
<feature type="compositionally biased region" description="Polar residues" evidence="10">
    <location>
        <begin position="432"/>
        <end position="443"/>
    </location>
</feature>
<evidence type="ECO:0000256" key="4">
    <source>
        <dbReference type="ARBA" id="ARBA00022490"/>
    </source>
</evidence>
<comment type="similarity">
    <text evidence="2">Belongs to the WD repeat coronin family.</text>
</comment>
<dbReference type="SMART" id="SM01167">
    <property type="entry name" value="DUF1900"/>
    <property type="match status" value="2"/>
</dbReference>
<feature type="compositionally biased region" description="Basic and acidic residues" evidence="10">
    <location>
        <begin position="976"/>
        <end position="996"/>
    </location>
</feature>
<feature type="repeat" description="WD" evidence="9">
    <location>
        <begin position="76"/>
        <end position="110"/>
    </location>
</feature>
<dbReference type="Proteomes" id="UP000887575">
    <property type="component" value="Unassembled WGS sequence"/>
</dbReference>
<dbReference type="GO" id="GO:0030036">
    <property type="term" value="P:actin cytoskeleton organization"/>
    <property type="evidence" value="ECO:0007669"/>
    <property type="project" value="UniProtKB-ARBA"/>
</dbReference>
<evidence type="ECO:0000313" key="12">
    <source>
        <dbReference type="Proteomes" id="UP000887575"/>
    </source>
</evidence>
<keyword evidence="12" id="KW-1185">Reference proteome</keyword>
<dbReference type="AlphaFoldDB" id="A0AAF3E9L2"/>
<dbReference type="GO" id="GO:0003779">
    <property type="term" value="F:actin binding"/>
    <property type="evidence" value="ECO:0007669"/>
    <property type="project" value="UniProtKB-KW"/>
</dbReference>
<evidence type="ECO:0000256" key="10">
    <source>
        <dbReference type="SAM" id="MobiDB-lite"/>
    </source>
</evidence>
<dbReference type="SUPFAM" id="SSF50998">
    <property type="entry name" value="Quinoprotein alcohol dehydrogenase-like"/>
    <property type="match status" value="1"/>
</dbReference>
<keyword evidence="4" id="KW-0963">Cytoplasm</keyword>
<feature type="domain" description="DUF1899" evidence="11">
    <location>
        <begin position="503"/>
        <end position="566"/>
    </location>
</feature>
<feature type="compositionally biased region" description="Low complexity" evidence="10">
    <location>
        <begin position="404"/>
        <end position="415"/>
    </location>
</feature>
<dbReference type="FunFam" id="2.130.10.10:FF:000076">
    <property type="entry name" value="Coronin"/>
    <property type="match status" value="1"/>
</dbReference>
<feature type="domain" description="DUF1899" evidence="11">
    <location>
        <begin position="4"/>
        <end position="66"/>
    </location>
</feature>
<dbReference type="PROSITE" id="PS50082">
    <property type="entry name" value="WD_REPEATS_2"/>
    <property type="match status" value="2"/>
</dbReference>
<organism evidence="12 13">
    <name type="scientific">Mesorhabditis belari</name>
    <dbReference type="NCBI Taxonomy" id="2138241"/>
    <lineage>
        <taxon>Eukaryota</taxon>
        <taxon>Metazoa</taxon>
        <taxon>Ecdysozoa</taxon>
        <taxon>Nematoda</taxon>
        <taxon>Chromadorea</taxon>
        <taxon>Rhabditida</taxon>
        <taxon>Rhabditina</taxon>
        <taxon>Rhabditomorpha</taxon>
        <taxon>Rhabditoidea</taxon>
        <taxon>Rhabditidae</taxon>
        <taxon>Mesorhabditinae</taxon>
        <taxon>Mesorhabditis</taxon>
    </lineage>
</organism>
<dbReference type="Pfam" id="PF16300">
    <property type="entry name" value="WD40_4"/>
    <property type="match status" value="2"/>
</dbReference>
<dbReference type="PANTHER" id="PTHR10856:SF20">
    <property type="entry name" value="CORONIN-7"/>
    <property type="match status" value="1"/>
</dbReference>
<evidence type="ECO:0000256" key="5">
    <source>
        <dbReference type="ARBA" id="ARBA00022574"/>
    </source>
</evidence>
<feature type="compositionally biased region" description="Basic and acidic residues" evidence="10">
    <location>
        <begin position="946"/>
        <end position="957"/>
    </location>
</feature>
<dbReference type="PANTHER" id="PTHR10856">
    <property type="entry name" value="CORONIN"/>
    <property type="match status" value="1"/>
</dbReference>
<feature type="compositionally biased region" description="Polar residues" evidence="10">
    <location>
        <begin position="934"/>
        <end position="943"/>
    </location>
</feature>
<evidence type="ECO:0000256" key="7">
    <source>
        <dbReference type="ARBA" id="ARBA00023203"/>
    </source>
</evidence>
<comment type="subcellular location">
    <subcellularLocation>
        <location evidence="1">Cytoplasm</location>
    </subcellularLocation>
</comment>
<evidence type="ECO:0000256" key="6">
    <source>
        <dbReference type="ARBA" id="ARBA00022737"/>
    </source>
</evidence>
<dbReference type="Pfam" id="PF08953">
    <property type="entry name" value="DUF1899"/>
    <property type="match status" value="1"/>
</dbReference>
<feature type="region of interest" description="Disordered" evidence="10">
    <location>
        <begin position="397"/>
        <end position="493"/>
    </location>
</feature>
<name>A0AAF3E9L2_9BILA</name>
<evidence type="ECO:0000256" key="2">
    <source>
        <dbReference type="ARBA" id="ARBA00009482"/>
    </source>
</evidence>
<dbReference type="WBParaSite" id="MBELARI_LOCUS10609">
    <property type="protein sequence ID" value="MBELARI_LOCUS10609"/>
    <property type="gene ID" value="MBELARI_LOCUS10609"/>
</dbReference>
<protein>
    <recommendedName>
        <fullName evidence="3">Coronin-7</fullName>
    </recommendedName>
</protein>
<evidence type="ECO:0000259" key="11">
    <source>
        <dbReference type="SMART" id="SM01166"/>
    </source>
</evidence>
<dbReference type="InterPro" id="IPR001680">
    <property type="entry name" value="WD40_rpt"/>
</dbReference>